<feature type="compositionally biased region" description="Low complexity" evidence="8">
    <location>
        <begin position="1"/>
        <end position="15"/>
    </location>
</feature>
<feature type="compositionally biased region" description="Pro residues" evidence="8">
    <location>
        <begin position="58"/>
        <end position="70"/>
    </location>
</feature>
<feature type="compositionally biased region" description="Pro residues" evidence="8">
    <location>
        <begin position="36"/>
        <end position="51"/>
    </location>
</feature>
<dbReference type="Gene3D" id="3.30.70.330">
    <property type="match status" value="3"/>
</dbReference>
<keyword evidence="3 7" id="KW-0694">RNA-binding</keyword>
<reference evidence="10" key="1">
    <citation type="submission" date="2020-02" db="EMBL/GenBank/DDBJ databases">
        <authorList>
            <person name="Scholz U."/>
            <person name="Mascher M."/>
            <person name="Fiebig A."/>
        </authorList>
    </citation>
    <scope>NUCLEOTIDE SEQUENCE</scope>
</reference>
<dbReference type="Pfam" id="PF00076">
    <property type="entry name" value="RRM_1"/>
    <property type="match status" value="3"/>
</dbReference>
<comment type="similarity">
    <text evidence="6">Belongs to the polyadenylate-binding RBP45 family.</text>
</comment>
<feature type="region of interest" description="Disordered" evidence="8">
    <location>
        <begin position="278"/>
        <end position="302"/>
    </location>
</feature>
<evidence type="ECO:0000313" key="11">
    <source>
        <dbReference type="Proteomes" id="UP000663760"/>
    </source>
</evidence>
<name>A0A7I8K9G5_SPIIN</name>
<dbReference type="InterPro" id="IPR050825">
    <property type="entry name" value="RBM42_RBP45_47-like"/>
</dbReference>
<feature type="domain" description="RRM" evidence="9">
    <location>
        <begin position="305"/>
        <end position="377"/>
    </location>
</feature>
<evidence type="ECO:0000256" key="5">
    <source>
        <dbReference type="ARBA" id="ARBA00057395"/>
    </source>
</evidence>
<proteinExistence type="inferred from homology"/>
<dbReference type="EMBL" id="LR746267">
    <property type="protein sequence ID" value="CAA7394407.1"/>
    <property type="molecule type" value="Genomic_DNA"/>
</dbReference>
<dbReference type="CDD" id="cd12345">
    <property type="entry name" value="RRM2_SECp43_like"/>
    <property type="match status" value="1"/>
</dbReference>
<dbReference type="PANTHER" id="PTHR47640">
    <property type="entry name" value="TRNA SELENOCYSTEINE 1-ASSOCIATED PROTEIN 1-RELATED-RELATED"/>
    <property type="match status" value="1"/>
</dbReference>
<evidence type="ECO:0000313" key="10">
    <source>
        <dbReference type="EMBL" id="CAA7394407.1"/>
    </source>
</evidence>
<feature type="region of interest" description="Disordered" evidence="8">
    <location>
        <begin position="1"/>
        <end position="73"/>
    </location>
</feature>
<dbReference type="FunFam" id="3.30.70.330:FF:000236">
    <property type="entry name" value="Polyadenylate-binding protein RBP45C"/>
    <property type="match status" value="1"/>
</dbReference>
<dbReference type="PROSITE" id="PS50102">
    <property type="entry name" value="RRM"/>
    <property type="match status" value="3"/>
</dbReference>
<keyword evidence="4" id="KW-0539">Nucleus</keyword>
<dbReference type="SMART" id="SM00360">
    <property type="entry name" value="RRM"/>
    <property type="match status" value="3"/>
</dbReference>
<evidence type="ECO:0000256" key="1">
    <source>
        <dbReference type="ARBA" id="ARBA00004123"/>
    </source>
</evidence>
<sequence>MQPQQLPPMQLQQLPPMQPQQPPPMQPQHQQWAMMPPQPPQYHQPQMPPPMWNQQPSQIPPPQPVPPPQPMLLQVPPQAQPLPVQYQTPAPVPTVAPQPGSADEIRSLWIGDLQYWMEETYIHSCFASTGEVVSVKVIRNKQTGLSEGYGFIEFVSQAAAERALQAFNGQLMPNAEQTFRLNWASYGAGEKRSDESSDFTIFVGDLAADVTDYMLQETFRSHYPSVKGAKVVMDRITGRSKGYGFVRFGDANEQTRAMTEMNGMFCSTRPMRIGPATTKKTVTAQPKASYPGTQPTQTDIDPSNTTIFVGGLDASVTDELLKQVFGQYGELVGVKIPVGKRCGFVQFASRACAEEALLMLNGAQLGGQSIRLSWGRSPSSKPPQTDLSQWGGGYYGYGGQVYDAAAAYGGYPPPQDPNAYAYASYQGYPGYPQQQQQQVIQKFPPFSLSLSLSLPSFSI</sequence>
<evidence type="ECO:0000256" key="4">
    <source>
        <dbReference type="ARBA" id="ARBA00023242"/>
    </source>
</evidence>
<dbReference type="SUPFAM" id="SSF54928">
    <property type="entry name" value="RNA-binding domain, RBD"/>
    <property type="match status" value="3"/>
</dbReference>
<dbReference type="OrthoDB" id="446113at2759"/>
<feature type="domain" description="RRM" evidence="9">
    <location>
        <begin position="199"/>
        <end position="278"/>
    </location>
</feature>
<dbReference type="Proteomes" id="UP000663760">
    <property type="component" value="Chromosome 4"/>
</dbReference>
<evidence type="ECO:0000259" key="9">
    <source>
        <dbReference type="PROSITE" id="PS50102"/>
    </source>
</evidence>
<dbReference type="AlphaFoldDB" id="A0A7I8K9G5"/>
<dbReference type="FunFam" id="3.30.70.330:FF:000103">
    <property type="entry name" value="Polyadenylate-binding protein RBP47B"/>
    <property type="match status" value="1"/>
</dbReference>
<dbReference type="FunFam" id="3.30.70.330:FF:000405">
    <property type="entry name" value="polyadenylate-binding protein RBP45"/>
    <property type="match status" value="1"/>
</dbReference>
<keyword evidence="11" id="KW-1185">Reference proteome</keyword>
<comment type="function">
    <text evidence="5">Heterogeneous nuclear ribonucleoprotein (hnRNP)-protein binding the poly(A) tail of mRNA and probably involved in some steps of pre-mRNA maturation.</text>
</comment>
<dbReference type="GO" id="GO:0005634">
    <property type="term" value="C:nucleus"/>
    <property type="evidence" value="ECO:0007669"/>
    <property type="project" value="UniProtKB-SubCell"/>
</dbReference>
<gene>
    <name evidence="10" type="ORF">SI8410_04005068</name>
</gene>
<evidence type="ECO:0000256" key="8">
    <source>
        <dbReference type="SAM" id="MobiDB-lite"/>
    </source>
</evidence>
<dbReference type="CDD" id="cd12344">
    <property type="entry name" value="RRM1_SECp43_like"/>
    <property type="match status" value="1"/>
</dbReference>
<dbReference type="InterPro" id="IPR000504">
    <property type="entry name" value="RRM_dom"/>
</dbReference>
<evidence type="ECO:0000256" key="7">
    <source>
        <dbReference type="PROSITE-ProRule" id="PRU00176"/>
    </source>
</evidence>
<protein>
    <recommendedName>
        <fullName evidence="9">RRM domain-containing protein</fullName>
    </recommendedName>
</protein>
<keyword evidence="2" id="KW-0677">Repeat</keyword>
<evidence type="ECO:0000256" key="2">
    <source>
        <dbReference type="ARBA" id="ARBA00022737"/>
    </source>
</evidence>
<dbReference type="PANTHER" id="PTHR47640:SF48">
    <property type="entry name" value="POLYADENYLATE-BINDING PROTEIN RBP45B"/>
    <property type="match status" value="1"/>
</dbReference>
<dbReference type="InterPro" id="IPR012677">
    <property type="entry name" value="Nucleotide-bd_a/b_plait_sf"/>
</dbReference>
<evidence type="ECO:0000256" key="6">
    <source>
        <dbReference type="ARBA" id="ARBA00061708"/>
    </source>
</evidence>
<dbReference type="InterPro" id="IPR035979">
    <property type="entry name" value="RBD_domain_sf"/>
</dbReference>
<dbReference type="GO" id="GO:0003729">
    <property type="term" value="F:mRNA binding"/>
    <property type="evidence" value="ECO:0007669"/>
    <property type="project" value="InterPro"/>
</dbReference>
<organism evidence="10 11">
    <name type="scientific">Spirodela intermedia</name>
    <name type="common">Intermediate duckweed</name>
    <dbReference type="NCBI Taxonomy" id="51605"/>
    <lineage>
        <taxon>Eukaryota</taxon>
        <taxon>Viridiplantae</taxon>
        <taxon>Streptophyta</taxon>
        <taxon>Embryophyta</taxon>
        <taxon>Tracheophyta</taxon>
        <taxon>Spermatophyta</taxon>
        <taxon>Magnoliopsida</taxon>
        <taxon>Liliopsida</taxon>
        <taxon>Araceae</taxon>
        <taxon>Lemnoideae</taxon>
        <taxon>Spirodela</taxon>
    </lineage>
</organism>
<accession>A0A7I8K9G5</accession>
<dbReference type="GO" id="GO:0005829">
    <property type="term" value="C:cytosol"/>
    <property type="evidence" value="ECO:0007669"/>
    <property type="project" value="TreeGrafter"/>
</dbReference>
<feature type="compositionally biased region" description="Pro residues" evidence="8">
    <location>
        <begin position="16"/>
        <end position="26"/>
    </location>
</feature>
<evidence type="ECO:0000256" key="3">
    <source>
        <dbReference type="ARBA" id="ARBA00022884"/>
    </source>
</evidence>
<feature type="domain" description="RRM" evidence="9">
    <location>
        <begin position="106"/>
        <end position="186"/>
    </location>
</feature>
<comment type="subcellular location">
    <subcellularLocation>
        <location evidence="1">Nucleus</location>
    </subcellularLocation>
</comment>